<dbReference type="GO" id="GO:0016787">
    <property type="term" value="F:hydrolase activity"/>
    <property type="evidence" value="ECO:0007669"/>
    <property type="project" value="UniProtKB-KW"/>
</dbReference>
<dbReference type="PANTHER" id="PTHR48081">
    <property type="entry name" value="AB HYDROLASE SUPERFAMILY PROTEIN C4A8.06C"/>
    <property type="match status" value="1"/>
</dbReference>
<accession>I4YA52</accession>
<sequence length="441" mass="50386">MRHPHLKYSGSIARIFYCAYEVSMALLLIPFWTVYFLRKSSRPRSSWTLTQSVMIKFIQRMHRMSEISNLSFHVKDPFSWGQHGKHTAFKFVPTLPRNKQVGVLDVEGTDAHKRVGTYIWPRDRCDKAYNDRDDVTLEDGTEPLVGITIHGGAYVHMSAEEKCSTSIIPKRLMESGSFLEIHSVEYRLIHYSAFPGALLDVASVFDNLINERKVPPSRIVIVGDSAGGNLALALARFIRDERHEDTPAGLLLLSPWCDPSFSFPFNPTTQRRRPNEGIDYLMDTPVPRALIIESFIGCTSGTGQDIPGCPTCTQQQSHTFIKRSLFKQRKRTSQQHNLLPDHISVHSPYISPASLHLKDEEDLFEDFPPTFISYGTAERLEDEIKVLIERMERNNVDLTTNVAEDGVHDLLILGFWNERQKDAIWNDIFNWSRDLSLKSIP</sequence>
<keyword evidence="5" id="KW-1185">Reference proteome</keyword>
<proteinExistence type="predicted"/>
<evidence type="ECO:0000256" key="2">
    <source>
        <dbReference type="SAM" id="Phobius"/>
    </source>
</evidence>
<dbReference type="eggNOG" id="KOG1515">
    <property type="taxonomic scope" value="Eukaryota"/>
</dbReference>
<dbReference type="GeneID" id="18472407"/>
<dbReference type="OrthoDB" id="2152029at2759"/>
<evidence type="ECO:0000256" key="1">
    <source>
        <dbReference type="ARBA" id="ARBA00022801"/>
    </source>
</evidence>
<dbReference type="RefSeq" id="XP_006959106.1">
    <property type="nucleotide sequence ID" value="XM_006959044.1"/>
</dbReference>
<dbReference type="AlphaFoldDB" id="I4YA52"/>
<dbReference type="InParanoid" id="I4YA52"/>
<dbReference type="Proteomes" id="UP000005242">
    <property type="component" value="Unassembled WGS sequence"/>
</dbReference>
<feature type="transmembrane region" description="Helical" evidence="2">
    <location>
        <begin position="12"/>
        <end position="37"/>
    </location>
</feature>
<dbReference type="Gene3D" id="3.40.50.1820">
    <property type="entry name" value="alpha/beta hydrolase"/>
    <property type="match status" value="1"/>
</dbReference>
<keyword evidence="2" id="KW-0812">Transmembrane</keyword>
<dbReference type="SUPFAM" id="SSF53474">
    <property type="entry name" value="alpha/beta-Hydrolases"/>
    <property type="match status" value="1"/>
</dbReference>
<evidence type="ECO:0000313" key="5">
    <source>
        <dbReference type="Proteomes" id="UP000005242"/>
    </source>
</evidence>
<protein>
    <submittedName>
        <fullName evidence="4">Alpha/beta-hydrolase</fullName>
    </submittedName>
</protein>
<organism evidence="4 5">
    <name type="scientific">Wallemia mellicola (strain ATCC MYA-4683 / CBS 633.66)</name>
    <name type="common">Wallemia sebi (CBS 633.66)</name>
    <dbReference type="NCBI Taxonomy" id="671144"/>
    <lineage>
        <taxon>Eukaryota</taxon>
        <taxon>Fungi</taxon>
        <taxon>Dikarya</taxon>
        <taxon>Basidiomycota</taxon>
        <taxon>Wallemiomycotina</taxon>
        <taxon>Wallemiomycetes</taxon>
        <taxon>Wallemiales</taxon>
        <taxon>Wallemiaceae</taxon>
        <taxon>Wallemia</taxon>
    </lineage>
</organism>
<dbReference type="InterPro" id="IPR029058">
    <property type="entry name" value="AB_hydrolase_fold"/>
</dbReference>
<dbReference type="InterPro" id="IPR013094">
    <property type="entry name" value="AB_hydrolase_3"/>
</dbReference>
<dbReference type="InterPro" id="IPR050300">
    <property type="entry name" value="GDXG_lipolytic_enzyme"/>
</dbReference>
<gene>
    <name evidence="4" type="ORF">WALSEDRAFT_47005</name>
</gene>
<feature type="domain" description="Alpha/beta hydrolase fold-3" evidence="3">
    <location>
        <begin position="148"/>
        <end position="262"/>
    </location>
</feature>
<evidence type="ECO:0000313" key="4">
    <source>
        <dbReference type="EMBL" id="EIM20844.1"/>
    </source>
</evidence>
<dbReference type="EMBL" id="JH668236">
    <property type="protein sequence ID" value="EIM20844.1"/>
    <property type="molecule type" value="Genomic_DNA"/>
</dbReference>
<evidence type="ECO:0000259" key="3">
    <source>
        <dbReference type="Pfam" id="PF07859"/>
    </source>
</evidence>
<dbReference type="PANTHER" id="PTHR48081:SF26">
    <property type="entry name" value="ALPHA_BETA HYDROLASE FOLD-3 DOMAIN-CONTAINING PROTEIN"/>
    <property type="match status" value="1"/>
</dbReference>
<keyword evidence="1 4" id="KW-0378">Hydrolase</keyword>
<dbReference type="HOGENOM" id="CLU_019364_3_0_1"/>
<dbReference type="KEGG" id="wse:WALSEDRAFT_47005"/>
<keyword evidence="2" id="KW-0472">Membrane</keyword>
<reference evidence="4 5" key="1">
    <citation type="journal article" date="2012" name="Fungal Genet. Biol.">
        <title>The genome of the xerotolerant mold Wallemia sebi reveals adaptations to osmotic stress and suggests cryptic sexual reproduction.</title>
        <authorList>
            <person name="Padamsee M."/>
            <person name="Kumar T.K.A."/>
            <person name="Riley R."/>
            <person name="Binder M."/>
            <person name="Boyd A."/>
            <person name="Calvo A.M."/>
            <person name="Furukawa K."/>
            <person name="Hesse C."/>
            <person name="Hohmann S."/>
            <person name="James T.Y."/>
            <person name="LaButti K."/>
            <person name="Lapidus A."/>
            <person name="Lindquist E."/>
            <person name="Lucas S."/>
            <person name="Miller K."/>
            <person name="Shantappa S."/>
            <person name="Grigoriev I.V."/>
            <person name="Hibbett D.S."/>
            <person name="McLaughlin D.J."/>
            <person name="Spatafora J.W."/>
            <person name="Aime M.C."/>
        </authorList>
    </citation>
    <scope>NUCLEOTIDE SEQUENCE [LARGE SCALE GENOMIC DNA]</scope>
    <source>
        <strain evidence="5">ATCC MYA-4683 / CBS 633.66</strain>
    </source>
</reference>
<dbReference type="OMA" id="HTIWVKD"/>
<dbReference type="FunCoup" id="I4YA52">
    <property type="interactions" value="128"/>
</dbReference>
<dbReference type="Pfam" id="PF07859">
    <property type="entry name" value="Abhydrolase_3"/>
    <property type="match status" value="1"/>
</dbReference>
<keyword evidence="2" id="KW-1133">Transmembrane helix</keyword>
<name>I4YA52_WALMC</name>